<dbReference type="EMBL" id="CAAALY010286971">
    <property type="protein sequence ID" value="VEL43931.1"/>
    <property type="molecule type" value="Genomic_DNA"/>
</dbReference>
<feature type="region of interest" description="Disordered" evidence="1">
    <location>
        <begin position="58"/>
        <end position="85"/>
    </location>
</feature>
<evidence type="ECO:0000313" key="3">
    <source>
        <dbReference type="Proteomes" id="UP000784294"/>
    </source>
</evidence>
<proteinExistence type="predicted"/>
<protein>
    <submittedName>
        <fullName evidence="2">Uncharacterized protein</fullName>
    </submittedName>
</protein>
<name>A0A3S5CVU4_9PLAT</name>
<comment type="caution">
    <text evidence="2">The sequence shown here is derived from an EMBL/GenBank/DDBJ whole genome shotgun (WGS) entry which is preliminary data.</text>
</comment>
<gene>
    <name evidence="2" type="ORF">PXEA_LOCUS37371</name>
</gene>
<evidence type="ECO:0000256" key="1">
    <source>
        <dbReference type="SAM" id="MobiDB-lite"/>
    </source>
</evidence>
<reference evidence="2" key="1">
    <citation type="submission" date="2018-11" db="EMBL/GenBank/DDBJ databases">
        <authorList>
            <consortium name="Pathogen Informatics"/>
        </authorList>
    </citation>
    <scope>NUCLEOTIDE SEQUENCE</scope>
</reference>
<dbReference type="Proteomes" id="UP000784294">
    <property type="component" value="Unassembled WGS sequence"/>
</dbReference>
<accession>A0A3S5CVU4</accession>
<keyword evidence="3" id="KW-1185">Reference proteome</keyword>
<dbReference type="AlphaFoldDB" id="A0A3S5CVU4"/>
<organism evidence="2 3">
    <name type="scientific">Protopolystoma xenopodis</name>
    <dbReference type="NCBI Taxonomy" id="117903"/>
    <lineage>
        <taxon>Eukaryota</taxon>
        <taxon>Metazoa</taxon>
        <taxon>Spiralia</taxon>
        <taxon>Lophotrochozoa</taxon>
        <taxon>Platyhelminthes</taxon>
        <taxon>Monogenea</taxon>
        <taxon>Polyopisthocotylea</taxon>
        <taxon>Polystomatidea</taxon>
        <taxon>Polystomatidae</taxon>
        <taxon>Protopolystoma</taxon>
    </lineage>
</organism>
<evidence type="ECO:0000313" key="2">
    <source>
        <dbReference type="EMBL" id="VEL43931.1"/>
    </source>
</evidence>
<sequence length="85" mass="9554">MSLRQWTGEHAVLSERHTDKLISAVLTSRPAAPVPYPPSHLVCRSLLSTHPHICKRARRSRLNSHLSRPASRSRPLEPTLTLETS</sequence>